<comment type="caution">
    <text evidence="4">The sequence shown here is derived from an EMBL/GenBank/DDBJ whole genome shotgun (WGS) entry which is preliminary data.</text>
</comment>
<name>A0AAV8ZRI6_9CUCU</name>
<organism evidence="4 5">
    <name type="scientific">Rhamnusium bicolor</name>
    <dbReference type="NCBI Taxonomy" id="1586634"/>
    <lineage>
        <taxon>Eukaryota</taxon>
        <taxon>Metazoa</taxon>
        <taxon>Ecdysozoa</taxon>
        <taxon>Arthropoda</taxon>
        <taxon>Hexapoda</taxon>
        <taxon>Insecta</taxon>
        <taxon>Pterygota</taxon>
        <taxon>Neoptera</taxon>
        <taxon>Endopterygota</taxon>
        <taxon>Coleoptera</taxon>
        <taxon>Polyphaga</taxon>
        <taxon>Cucujiformia</taxon>
        <taxon>Chrysomeloidea</taxon>
        <taxon>Cerambycidae</taxon>
        <taxon>Lepturinae</taxon>
        <taxon>Rhagiini</taxon>
        <taxon>Rhamnusium</taxon>
    </lineage>
</organism>
<reference evidence="4" key="1">
    <citation type="journal article" date="2023" name="Insect Mol. Biol.">
        <title>Genome sequencing provides insights into the evolution of gene families encoding plant cell wall-degrading enzymes in longhorned beetles.</title>
        <authorList>
            <person name="Shin N.R."/>
            <person name="Okamura Y."/>
            <person name="Kirsch R."/>
            <person name="Pauchet Y."/>
        </authorList>
    </citation>
    <scope>NUCLEOTIDE SEQUENCE</scope>
    <source>
        <strain evidence="4">RBIC_L_NR</strain>
    </source>
</reference>
<feature type="repeat" description="ANK" evidence="3">
    <location>
        <begin position="161"/>
        <end position="181"/>
    </location>
</feature>
<dbReference type="PANTHER" id="PTHR24198:SF165">
    <property type="entry name" value="ANKYRIN REPEAT-CONTAINING PROTEIN-RELATED"/>
    <property type="match status" value="1"/>
</dbReference>
<keyword evidence="5" id="KW-1185">Reference proteome</keyword>
<gene>
    <name evidence="4" type="ORF">NQ314_002510</name>
</gene>
<dbReference type="FunFam" id="1.25.40.20:FF:000329">
    <property type="entry name" value="No mechanoreceptor potential C, isoform D"/>
    <property type="match status" value="1"/>
</dbReference>
<dbReference type="Pfam" id="PF13637">
    <property type="entry name" value="Ank_4"/>
    <property type="match status" value="1"/>
</dbReference>
<dbReference type="InterPro" id="IPR036770">
    <property type="entry name" value="Ankyrin_rpt-contain_sf"/>
</dbReference>
<dbReference type="PRINTS" id="PR01415">
    <property type="entry name" value="ANKYRIN"/>
</dbReference>
<dbReference type="Proteomes" id="UP001162156">
    <property type="component" value="Unassembled WGS sequence"/>
</dbReference>
<accession>A0AAV8ZRI6</accession>
<dbReference type="GO" id="GO:0005737">
    <property type="term" value="C:cytoplasm"/>
    <property type="evidence" value="ECO:0007669"/>
    <property type="project" value="TreeGrafter"/>
</dbReference>
<dbReference type="AlphaFoldDB" id="A0AAV8ZRI6"/>
<keyword evidence="1" id="KW-0677">Repeat</keyword>
<dbReference type="PANTHER" id="PTHR24198">
    <property type="entry name" value="ANKYRIN REPEAT AND PROTEIN KINASE DOMAIN-CONTAINING PROTEIN"/>
    <property type="match status" value="1"/>
</dbReference>
<dbReference type="InterPro" id="IPR002110">
    <property type="entry name" value="Ankyrin_rpt"/>
</dbReference>
<proteinExistence type="predicted"/>
<evidence type="ECO:0000256" key="1">
    <source>
        <dbReference type="ARBA" id="ARBA00022737"/>
    </source>
</evidence>
<feature type="repeat" description="ANK" evidence="3">
    <location>
        <begin position="194"/>
        <end position="215"/>
    </location>
</feature>
<evidence type="ECO:0000313" key="4">
    <source>
        <dbReference type="EMBL" id="KAJ8968071.1"/>
    </source>
</evidence>
<feature type="repeat" description="ANK" evidence="3">
    <location>
        <begin position="128"/>
        <end position="160"/>
    </location>
</feature>
<dbReference type="Pfam" id="PF12796">
    <property type="entry name" value="Ank_2"/>
    <property type="match status" value="2"/>
</dbReference>
<evidence type="ECO:0000313" key="5">
    <source>
        <dbReference type="Proteomes" id="UP001162156"/>
    </source>
</evidence>
<feature type="repeat" description="ANK" evidence="3">
    <location>
        <begin position="25"/>
        <end position="57"/>
    </location>
</feature>
<dbReference type="SMART" id="SM00248">
    <property type="entry name" value="ANK"/>
    <property type="match status" value="7"/>
</dbReference>
<evidence type="ECO:0000256" key="3">
    <source>
        <dbReference type="PROSITE-ProRule" id="PRU00023"/>
    </source>
</evidence>
<feature type="repeat" description="ANK" evidence="3">
    <location>
        <begin position="240"/>
        <end position="262"/>
    </location>
</feature>
<dbReference type="PROSITE" id="PS50088">
    <property type="entry name" value="ANK_REPEAT"/>
    <property type="match status" value="5"/>
</dbReference>
<dbReference type="PROSITE" id="PS50297">
    <property type="entry name" value="ANK_REP_REGION"/>
    <property type="match status" value="5"/>
</dbReference>
<evidence type="ECO:0000256" key="2">
    <source>
        <dbReference type="ARBA" id="ARBA00023043"/>
    </source>
</evidence>
<dbReference type="Gene3D" id="1.25.40.20">
    <property type="entry name" value="Ankyrin repeat-containing domain"/>
    <property type="match status" value="3"/>
</dbReference>
<keyword evidence="2 3" id="KW-0040">ANK repeat</keyword>
<sequence>MNGYVHLVKFLIKDHNAVIDILTLKKQTPLHLAAGAGQIEVCKLLLELGADIDATDEQGQKPIHAACQNNFSEVAKLFLQQHPSLVMATTKDGNTCAHIAAAQGSVTVIEELMKFDRQGVISARNKITDATPLQMAAEGGHAEVVKALVRAGASVTDENKAGFTAVHLAAQYGHMQVLEVLRSTNSLRVTSKKLGVTPLHVAAYFGQADTVRELLTHVPGTVKSDPPNGASLVPALGNESGMTPLHLASFSGNENVVRLLLNSSGVQVDAATHENVSTQTEY</sequence>
<protein>
    <submittedName>
        <fullName evidence="4">Uncharacterized protein</fullName>
    </submittedName>
</protein>
<dbReference type="SUPFAM" id="SSF48403">
    <property type="entry name" value="Ankyrin repeat"/>
    <property type="match status" value="1"/>
</dbReference>
<dbReference type="EMBL" id="JANEYF010000769">
    <property type="protein sequence ID" value="KAJ8968071.1"/>
    <property type="molecule type" value="Genomic_DNA"/>
</dbReference>